<dbReference type="InterPro" id="IPR006644">
    <property type="entry name" value="Cadg"/>
</dbReference>
<dbReference type="Proteomes" id="UP001526143">
    <property type="component" value="Unassembled WGS sequence"/>
</dbReference>
<dbReference type="Pfam" id="PF05345">
    <property type="entry name" value="He_PIG"/>
    <property type="match status" value="5"/>
</dbReference>
<dbReference type="NCBIfam" id="TIGR03696">
    <property type="entry name" value="Rhs_assc_core"/>
    <property type="match status" value="1"/>
</dbReference>
<dbReference type="InterPro" id="IPR006530">
    <property type="entry name" value="YD"/>
</dbReference>
<feature type="region of interest" description="Disordered" evidence="2">
    <location>
        <begin position="1510"/>
        <end position="1530"/>
    </location>
</feature>
<dbReference type="CDD" id="cd11304">
    <property type="entry name" value="Cadherin_repeat"/>
    <property type="match status" value="1"/>
</dbReference>
<comment type="caution">
    <text evidence="4">The sequence shown here is derived from an EMBL/GenBank/DDBJ whole genome shotgun (WGS) entry which is preliminary data.</text>
</comment>
<dbReference type="Gene3D" id="2.60.40.10">
    <property type="entry name" value="Immunoglobulins"/>
    <property type="match status" value="7"/>
</dbReference>
<dbReference type="InterPro" id="IPR050708">
    <property type="entry name" value="T6SS_VgrG/RHS"/>
</dbReference>
<dbReference type="InterPro" id="IPR031325">
    <property type="entry name" value="RHS_repeat"/>
</dbReference>
<keyword evidence="5" id="KW-1185">Reference proteome</keyword>
<evidence type="ECO:0000256" key="1">
    <source>
        <dbReference type="ARBA" id="ARBA00022737"/>
    </source>
</evidence>
<feature type="domain" description="Dystroglycan-type cadherin-like" evidence="3">
    <location>
        <begin position="446"/>
        <end position="536"/>
    </location>
</feature>
<dbReference type="PANTHER" id="PTHR32305:SF15">
    <property type="entry name" value="PROTEIN RHSA-RELATED"/>
    <property type="match status" value="1"/>
</dbReference>
<feature type="domain" description="Dystroglycan-type cadherin-like" evidence="3">
    <location>
        <begin position="538"/>
        <end position="628"/>
    </location>
</feature>
<dbReference type="InterPro" id="IPR013783">
    <property type="entry name" value="Ig-like_fold"/>
</dbReference>
<evidence type="ECO:0000256" key="2">
    <source>
        <dbReference type="SAM" id="MobiDB-lite"/>
    </source>
</evidence>
<dbReference type="EMBL" id="JAOWRF010000386">
    <property type="protein sequence ID" value="MCV3217131.1"/>
    <property type="molecule type" value="Genomic_DNA"/>
</dbReference>
<dbReference type="InterPro" id="IPR015919">
    <property type="entry name" value="Cadherin-like_sf"/>
</dbReference>
<dbReference type="RefSeq" id="WP_263748823.1">
    <property type="nucleotide sequence ID" value="NZ_JAOWRF010000386.1"/>
</dbReference>
<reference evidence="4 5" key="1">
    <citation type="submission" date="2022-10" db="EMBL/GenBank/DDBJ databases">
        <title>Identification of biosynthetic pathway for the production of the potent trypsin inhibitor radiosumin.</title>
        <authorList>
            <person name="Fewer D.P."/>
            <person name="Delbaje E."/>
            <person name="Ouyang X."/>
            <person name="Agostino P.D."/>
            <person name="Wahlsten M."/>
            <person name="Jokela J."/>
            <person name="Permi P."/>
            <person name="Haapaniemi E."/>
            <person name="Koistinen H."/>
        </authorList>
    </citation>
    <scope>NUCLEOTIDE SEQUENCE [LARGE SCALE GENOMIC DNA]</scope>
    <source>
        <strain evidence="4 5">NIES-515</strain>
    </source>
</reference>
<dbReference type="InterPro" id="IPR022385">
    <property type="entry name" value="Rhs_assc_core"/>
</dbReference>
<evidence type="ECO:0000313" key="4">
    <source>
        <dbReference type="EMBL" id="MCV3217131.1"/>
    </source>
</evidence>
<organism evidence="4 5">
    <name type="scientific">Plectonema radiosum NIES-515</name>
    <dbReference type="NCBI Taxonomy" id="2986073"/>
    <lineage>
        <taxon>Bacteria</taxon>
        <taxon>Bacillati</taxon>
        <taxon>Cyanobacteriota</taxon>
        <taxon>Cyanophyceae</taxon>
        <taxon>Oscillatoriophycideae</taxon>
        <taxon>Oscillatoriales</taxon>
        <taxon>Microcoleaceae</taxon>
        <taxon>Plectonema</taxon>
    </lineage>
</organism>
<dbReference type="Pfam" id="PF05593">
    <property type="entry name" value="RHS_repeat"/>
    <property type="match status" value="8"/>
</dbReference>
<dbReference type="NCBIfam" id="TIGR01643">
    <property type="entry name" value="YD_repeat_2x"/>
    <property type="match status" value="14"/>
</dbReference>
<dbReference type="SUPFAM" id="SSF69304">
    <property type="entry name" value="Tricorn protease N-terminal domain"/>
    <property type="match status" value="1"/>
</dbReference>
<dbReference type="Pfam" id="PF17963">
    <property type="entry name" value="Big_9"/>
    <property type="match status" value="1"/>
</dbReference>
<feature type="domain" description="Dystroglycan-type cadherin-like" evidence="3">
    <location>
        <begin position="355"/>
        <end position="445"/>
    </location>
</feature>
<gene>
    <name evidence="4" type="ORF">OGM63_27090</name>
</gene>
<evidence type="ECO:0000259" key="3">
    <source>
        <dbReference type="SMART" id="SM00736"/>
    </source>
</evidence>
<evidence type="ECO:0000313" key="5">
    <source>
        <dbReference type="Proteomes" id="UP001526143"/>
    </source>
</evidence>
<dbReference type="Gene3D" id="2.180.10.10">
    <property type="entry name" value="RHS repeat-associated core"/>
    <property type="match status" value="5"/>
</dbReference>
<dbReference type="Pfam" id="PF25023">
    <property type="entry name" value="TEN_YD-shell"/>
    <property type="match status" value="3"/>
</dbReference>
<dbReference type="InterPro" id="IPR056823">
    <property type="entry name" value="TEN-like_YD-shell"/>
</dbReference>
<name>A0ABT3B6X8_9CYAN</name>
<feature type="compositionally biased region" description="Basic and acidic residues" evidence="2">
    <location>
        <begin position="1518"/>
        <end position="1530"/>
    </location>
</feature>
<protein>
    <submittedName>
        <fullName evidence="4">Ig domain-containing protein</fullName>
    </submittedName>
</protein>
<proteinExistence type="predicted"/>
<dbReference type="SMART" id="SM00736">
    <property type="entry name" value="CADG"/>
    <property type="match status" value="3"/>
</dbReference>
<accession>A0ABT3B6X8</accession>
<dbReference type="PANTHER" id="PTHR32305">
    <property type="match status" value="1"/>
</dbReference>
<sequence>MTVDKTTGTVVWSPSKQIIEQYYAELKAERERLTALGRGEFARNTVELNVGLRVRDGKGGQALQYINVELLPDNIAPVFTSVSKNNKAQVDKTFRYQATALNTDGDVLVYSKGDRALDGLSVTNTGLVTWTPNSTQQELQEFTIKVTDGKGGEALQRVSVVVGINLPNTAPDITSTPRTVVRLGNTYFYKVEANDVDGDALTYSLASKPTGMEITQDGFISWTPTAAQFGNYTLSVDVSDGTLTTTQDFTLNVTNFAPNYAPTITSTPNLITNLERTYEYNLIGTDPDNDLLLWSIDSAPEAMVIDATTGALRWQPSATQIGEHTVAVKLTDAYGAYTGQEFTLTVRGINTPPAIVSNPVTSAAQNQVYTYNVVATDIENDGVTYSLGRRPVGMTISDEGKVEWKPTSSQIGSQTVEVIARDSQGATSTQSFTIEVGTTAINNAPSITSTPKFVASVGSPYQYQVVATDPDTGDTLTYQILSKPSGVDVQINPTTGLLTWASPAAGQYQIVVGAVDSFGLGAAQRFTLTARSNNAPVINSTAVTNATPGAAYSYDVKATDADGDRITYTLDQSSRDKGITIDSLGRLRWNPAISNVGSHNVVINVADGNSGSNSQAYNLVVAADTIAPKVSLIALNDTVNLGETITFQARATDNIKVAGLQLLVNGTNVVLDANGISTVKATTAGTVRAIAKATDTAGNIGQATFDVVVIDPSDVNPPTVSLDLSAIGDGFIKAPTDIRGTIADDTGIKSYKLIATPIDGGESRLIFSVDKSNQNIKNINGVLGKFDPSLLQNDSYVLRLEVEDVGGHISYTEQTVDVAGDLKLGNFRLSFTDLTVPVTGIPITLTRTYDTLTSGTTDDFGYGWRMEFRDTDLRTSVGKPSEEDEILGYQRAFKDGTKVYITLPGGKREAFTFKPTPDRIFKIAAGFAGFNDSLVYNPSFVGDKGVTSTLTVKDARILRRADSSEYVGLNAGLPYNPADVNFGGIYVLTTKEGTVYEIDAATGDLLTVTDTFGNKLTYTDAEISSSTGQKITFARDTQNRITAVSDPMGYFIKYGYDDKGNLISVTDRENNVTKMEYNQERSHYLDKIIDPLGRTGVRNEYGEDGRLKKIVDVNGKPVEMTYDPDALEQKVTDQLGYVTTYVYDARGNVVTEIDAEGQITKRKFNDDNYILEKTVISDRSGAAGFTKKYSYDNFGNMLTEEDPLGNVTYYTYSQYSRLLNEVDPLGNTSTYTYSPKGKLRSMTDASGNVTKYNYDLKGNVTEIVDVNGNKTGFRYDAIGNIASAIDANGNEIIYTYDANGKRLSETQNVTTFRGIQQIITNFTYDREGRVTSVKDPENNITKYEYDDNGNQTAIINARQNKTEYRYDEKGQLVEIIYPDNTPNNPLDNARTITIYDEGGRSRATIDQNGKVTHYEYDALGRVTGIIYPSSTENTLAQLIAAVAPGQTFDSIDWTKIVYPKETPAYLINLPKTSTEYYQDGLVKAEIDERGNRTEYRYNSLGQLIETIYPDRTPQDLSDNPRTRSEYDSSRRLISKTDALGRTTSFVYDQLGRLNETKYSDGTSATTTFDALGRVIGRTDRAGRTTQYKYNSVGRLIETIYPDDTLGSDGDNPKTRNEYDEIGRKIAFIDERGNRTEYEYDKAGRQTVIRDALRNETTYTYDFAGNQLTKTDALNHTTTYVYDERERLVKTQFADLTYTTTVYDDNSQVIAKTDQNNQTTQYEYDSRGRLTDVVDARQQRTEYGYDLTGNLVSTKDANGHITTYEYDERNRRVATVLPLLQRSQTTYDAVGNVVSKKDFNQNTIAYRYDSNNRLIAKEFIDGTSVSYTYTKTGQVETVTDSRGVTTYKYDKRDRLISRTDPSGVHLNTGATIEYEYDATGNRIAVKTKARTTSHTYDELNRLKTVTQNTDTTTYFYDAVGNLWHTKLSNNIVETRQYDQLNRLISLKNALTNPVSWEETVISSYDYTLNPVGYRLEVEEHNGRKVKYEYDELYRLKSEKITDPSDSTNNGRTISYTYDNVGNRLTRNDSNEGLTTYYYNNNDWLLNETQLKNGETVYTYNYTYDNNGNTISRAKNGNNEIINIWDFENRLISVNNSLDGKQVNYVYDANGVRVSSKVDGITTNYLVDTNLPHAQVLAEYDERGNLKTEYLVGHDLISQTKEGLLSVFLVDGLGSTRVLTDGQGRVTDTYTYDAFGKLIGSSGSTDNNYLFTGEQYDKDLDQYYLRQRYYDANTGRFTRRDIYEGRLSEPLTLHKYLYGNGNPVNLIDPSGLSAILGMSSDASWGIPIVDAIIKVGIAVRALELGIQLGSYIPEPLKGFNDGPRPDVSDNTARKPEKTLVYGILGRLGGSGGFGDGPQPQVSNTETFPTYPLSLSEFLENYIYSINLDPGIDPEDRILDQEAKNIAQKIYDPIAQKQRTIAVGRLQGSGAKVVANSFGEFTDYQETLLTEDGYIVYEESRNSYASPDNHAERRLIRRQNATGEAFEAIGVSHPNGICSSCWVDMQANNIRRGSKLKPDKPSK</sequence>
<keyword evidence="1" id="KW-0677">Repeat</keyword>
<dbReference type="SUPFAM" id="SSF49313">
    <property type="entry name" value="Cadherin-like"/>
    <property type="match status" value="6"/>
</dbReference>